<comment type="caution">
    <text evidence="2">The sequence shown here is derived from an EMBL/GenBank/DDBJ whole genome shotgun (WGS) entry which is preliminary data.</text>
</comment>
<dbReference type="OrthoDB" id="5584477at2759"/>
<dbReference type="RefSeq" id="XP_027616382.1">
    <property type="nucleotide sequence ID" value="XM_027760581.1"/>
</dbReference>
<evidence type="ECO:0000313" key="2">
    <source>
        <dbReference type="EMBL" id="GBE85469.1"/>
    </source>
</evidence>
<dbReference type="AlphaFoldDB" id="A0A401GTG0"/>
<evidence type="ECO:0000313" key="3">
    <source>
        <dbReference type="Proteomes" id="UP000287166"/>
    </source>
</evidence>
<protein>
    <recommendedName>
        <fullName evidence="1">Fungal-type protein kinase domain-containing protein</fullName>
    </recommendedName>
</protein>
<dbReference type="EMBL" id="BFAD01000007">
    <property type="protein sequence ID" value="GBE85469.1"/>
    <property type="molecule type" value="Genomic_DNA"/>
</dbReference>
<dbReference type="InterPro" id="IPR040976">
    <property type="entry name" value="Pkinase_fungal"/>
</dbReference>
<dbReference type="InParanoid" id="A0A401GTG0"/>
<name>A0A401GTG0_9APHY</name>
<evidence type="ECO:0000259" key="1">
    <source>
        <dbReference type="Pfam" id="PF17667"/>
    </source>
</evidence>
<reference evidence="2 3" key="1">
    <citation type="journal article" date="2018" name="Sci. Rep.">
        <title>Genome sequence of the cauliflower mushroom Sparassis crispa (Hanabiratake) and its association with beneficial usage.</title>
        <authorList>
            <person name="Kiyama R."/>
            <person name="Furutani Y."/>
            <person name="Kawaguchi K."/>
            <person name="Nakanishi T."/>
        </authorList>
    </citation>
    <scope>NUCLEOTIDE SEQUENCE [LARGE SCALE GENOMIC DNA]</scope>
</reference>
<dbReference type="Pfam" id="PF17667">
    <property type="entry name" value="Pkinase_fungal"/>
    <property type="match status" value="1"/>
</dbReference>
<keyword evidence="3" id="KW-1185">Reference proteome</keyword>
<organism evidence="2 3">
    <name type="scientific">Sparassis crispa</name>
    <dbReference type="NCBI Taxonomy" id="139825"/>
    <lineage>
        <taxon>Eukaryota</taxon>
        <taxon>Fungi</taxon>
        <taxon>Dikarya</taxon>
        <taxon>Basidiomycota</taxon>
        <taxon>Agaricomycotina</taxon>
        <taxon>Agaricomycetes</taxon>
        <taxon>Polyporales</taxon>
        <taxon>Sparassidaceae</taxon>
        <taxon>Sparassis</taxon>
    </lineage>
</organism>
<dbReference type="GeneID" id="38782386"/>
<gene>
    <name evidence="2" type="ORF">SCP_0706560</name>
</gene>
<feature type="domain" description="Fungal-type protein kinase" evidence="1">
    <location>
        <begin position="14"/>
        <end position="194"/>
    </location>
</feature>
<dbReference type="STRING" id="139825.A0A401GTG0"/>
<proteinExistence type="predicted"/>
<accession>A0A401GTG0</accession>
<dbReference type="Proteomes" id="UP000287166">
    <property type="component" value="Unassembled WGS sequence"/>
</dbReference>
<sequence>MSTKPKVEGEKEHPPIVQCGIYGAEMLTRGPYATHAINLSIIDNCVWVWWYDRQGAIQSSGVDFVADLPYFLVLLAVFQRFTLQDGGIETRLVNEAEKHHRRIISSAGKYVAGEHPHHDREDFPFTCSAGTKVSVARSEPVYDRYSLPGRGTSMYKAKRGVPHGEELVMKIYWPEMERRSEVDILKAISKRRAKETISSGGMFLF</sequence>